<reference evidence="1 2" key="1">
    <citation type="submission" date="2024-02" db="EMBL/GenBank/DDBJ databases">
        <authorList>
            <person name="Chen Y."/>
            <person name="Shah S."/>
            <person name="Dougan E. K."/>
            <person name="Thang M."/>
            <person name="Chan C."/>
        </authorList>
    </citation>
    <scope>NUCLEOTIDE SEQUENCE [LARGE SCALE GENOMIC DNA]</scope>
</reference>
<keyword evidence="2" id="KW-1185">Reference proteome</keyword>
<name>A0ABP0I3Z2_9DINO</name>
<sequence>MFASLWSDSATDLLRNSPSPIDLLRTWPTPAIAIASPPQLQHPTPAPPFCPRTARVVGQAGPGPNLGWPARLAKALEAKVPAWRIHNRAVEYTTSQLWYDLVMNKTTPEEWKHYSLVILSLSVNNEGFLLTQDRVFRAVAYGGISKEEEKLQQIEQHFLKHVRRAEIVRAGRAYSESWGES</sequence>
<comment type="caution">
    <text evidence="1">The sequence shown here is derived from an EMBL/GenBank/DDBJ whole genome shotgun (WGS) entry which is preliminary data.</text>
</comment>
<proteinExistence type="predicted"/>
<dbReference type="SUPFAM" id="SSF52266">
    <property type="entry name" value="SGNH hydrolase"/>
    <property type="match status" value="1"/>
</dbReference>
<gene>
    <name evidence="1" type="ORF">SCF082_LOCUS5157</name>
</gene>
<protein>
    <submittedName>
        <fullName evidence="1">Uncharacterized protein</fullName>
    </submittedName>
</protein>
<dbReference type="EMBL" id="CAXAMM010002747">
    <property type="protein sequence ID" value="CAK8997285.1"/>
    <property type="molecule type" value="Genomic_DNA"/>
</dbReference>
<dbReference type="Proteomes" id="UP001642464">
    <property type="component" value="Unassembled WGS sequence"/>
</dbReference>
<accession>A0ABP0I3Z2</accession>
<organism evidence="1 2">
    <name type="scientific">Durusdinium trenchii</name>
    <dbReference type="NCBI Taxonomy" id="1381693"/>
    <lineage>
        <taxon>Eukaryota</taxon>
        <taxon>Sar</taxon>
        <taxon>Alveolata</taxon>
        <taxon>Dinophyceae</taxon>
        <taxon>Suessiales</taxon>
        <taxon>Symbiodiniaceae</taxon>
        <taxon>Durusdinium</taxon>
    </lineage>
</organism>
<evidence type="ECO:0000313" key="2">
    <source>
        <dbReference type="Proteomes" id="UP001642464"/>
    </source>
</evidence>
<evidence type="ECO:0000313" key="1">
    <source>
        <dbReference type="EMBL" id="CAK8997285.1"/>
    </source>
</evidence>